<evidence type="ECO:0000313" key="2">
    <source>
        <dbReference type="Proteomes" id="UP000241222"/>
    </source>
</evidence>
<gene>
    <name evidence="1" type="ORF">C9I99_04240</name>
</gene>
<name>A0A2T3J4I8_9GAMM</name>
<organism evidence="1 2">
    <name type="scientific">Photobacterium lutimaris</name>
    <dbReference type="NCBI Taxonomy" id="388278"/>
    <lineage>
        <taxon>Bacteria</taxon>
        <taxon>Pseudomonadati</taxon>
        <taxon>Pseudomonadota</taxon>
        <taxon>Gammaproteobacteria</taxon>
        <taxon>Vibrionales</taxon>
        <taxon>Vibrionaceae</taxon>
        <taxon>Photobacterium</taxon>
    </lineage>
</organism>
<dbReference type="Proteomes" id="UP000241222">
    <property type="component" value="Unassembled WGS sequence"/>
</dbReference>
<dbReference type="RefSeq" id="WP_107347571.1">
    <property type="nucleotide sequence ID" value="NZ_PYMH01000001.1"/>
</dbReference>
<comment type="caution">
    <text evidence="1">The sequence shown here is derived from an EMBL/GenBank/DDBJ whole genome shotgun (WGS) entry which is preliminary data.</text>
</comment>
<dbReference type="AlphaFoldDB" id="A0A2T3J4I8"/>
<proteinExistence type="predicted"/>
<protein>
    <submittedName>
        <fullName evidence="1">Uncharacterized protein</fullName>
    </submittedName>
</protein>
<sequence length="331" mass="38344">MIVTEELQYSLYASQRELDGYRERYGVDMSQYFDKRGECTFILPTYADLETGQIYLGIKQLLEELLGYHRNGHHLYMYDDNVTRFSPKLEQAHPEGVKIREIIPSHAAKLLSDEEREVLSKEVRIRNPRTGKNVTVLDISAMSTICLMHDFGLRSDQLRVKSQIETAILMQKLNAQMNKESIALKFRAIFDVSNLTPEEEVCLYGKPKATIRPQKLFSEEVYKTFARLRGKDHDIKDGDRYKKNAPVMNDLKRLAYGYLSPTARKQLKHNTGSNVRLGNCLNQHALGITSFNVYKAAETAELYYERGEHDKFFSEYDQHIKQIAFQPLLDD</sequence>
<dbReference type="EMBL" id="PYMH01000001">
    <property type="protein sequence ID" value="PSU36217.1"/>
    <property type="molecule type" value="Genomic_DNA"/>
</dbReference>
<accession>A0A2T3J4I8</accession>
<keyword evidence="2" id="KW-1185">Reference proteome</keyword>
<evidence type="ECO:0000313" key="1">
    <source>
        <dbReference type="EMBL" id="PSU36217.1"/>
    </source>
</evidence>
<reference evidence="1 2" key="1">
    <citation type="submission" date="2018-03" db="EMBL/GenBank/DDBJ databases">
        <title>Whole genome sequencing of Histamine producing bacteria.</title>
        <authorList>
            <person name="Butler K."/>
        </authorList>
    </citation>
    <scope>NUCLEOTIDE SEQUENCE [LARGE SCALE GENOMIC DNA]</scope>
    <source>
        <strain evidence="1 2">JCM 13586</strain>
    </source>
</reference>